<keyword evidence="2 5" id="KW-0489">Methyltransferase</keyword>
<organism evidence="9 10">
    <name type="scientific">Aurantimonas manganoxydans (strain ATCC BAA-1229 / DSM 21871 / SI85-9A1)</name>
    <dbReference type="NCBI Taxonomy" id="287752"/>
    <lineage>
        <taxon>Bacteria</taxon>
        <taxon>Pseudomonadati</taxon>
        <taxon>Pseudomonadota</taxon>
        <taxon>Alphaproteobacteria</taxon>
        <taxon>Hyphomicrobiales</taxon>
        <taxon>Aurantimonadaceae</taxon>
        <taxon>Aurantimonas</taxon>
    </lineage>
</organism>
<dbReference type="InterPro" id="IPR022642">
    <property type="entry name" value="CheR_C"/>
</dbReference>
<dbReference type="SUPFAM" id="SSF53335">
    <property type="entry name" value="S-adenosyl-L-methionine-dependent methyltransferases"/>
    <property type="match status" value="1"/>
</dbReference>
<evidence type="ECO:0000313" key="9">
    <source>
        <dbReference type="EMBL" id="EAS51697.1"/>
    </source>
</evidence>
<feature type="region of interest" description="Disordered" evidence="7">
    <location>
        <begin position="1"/>
        <end position="20"/>
    </location>
</feature>
<gene>
    <name evidence="9" type="ORF">SI859A1_02513</name>
</gene>
<evidence type="ECO:0000256" key="5">
    <source>
        <dbReference type="PIRNR" id="PIRNR000410"/>
    </source>
</evidence>
<feature type="binding site" evidence="6">
    <location>
        <position position="100"/>
    </location>
    <ligand>
        <name>S-adenosyl-L-methionine</name>
        <dbReference type="ChEBI" id="CHEBI:59789"/>
    </ligand>
</feature>
<dbReference type="PANTHER" id="PTHR24422">
    <property type="entry name" value="CHEMOTAXIS PROTEIN METHYLTRANSFERASE"/>
    <property type="match status" value="1"/>
</dbReference>
<dbReference type="PROSITE" id="PS50123">
    <property type="entry name" value="CHER"/>
    <property type="match status" value="1"/>
</dbReference>
<comment type="caution">
    <text evidence="9">The sequence shown here is derived from an EMBL/GenBank/DDBJ whole genome shotgun (WGS) entry which is preliminary data.</text>
</comment>
<dbReference type="InterPro" id="IPR050903">
    <property type="entry name" value="Bact_Chemotaxis_MeTrfase"/>
</dbReference>
<dbReference type="InterPro" id="IPR026024">
    <property type="entry name" value="Chemotaxis_MeTrfase_CheR"/>
</dbReference>
<feature type="binding site" evidence="6">
    <location>
        <position position="142"/>
    </location>
    <ligand>
        <name>S-adenosyl-L-methionine</name>
        <dbReference type="ChEBI" id="CHEBI:59789"/>
    </ligand>
</feature>
<dbReference type="InterPro" id="IPR029063">
    <property type="entry name" value="SAM-dependent_MTases_sf"/>
</dbReference>
<comment type="function">
    <text evidence="5">Methylation of the membrane-bound methyl-accepting chemotaxis proteins (MCP) to form gamma-glutamyl methyl ester residues in MCP.</text>
</comment>
<feature type="domain" description="CheR-type methyltransferase" evidence="8">
    <location>
        <begin position="21"/>
        <end position="308"/>
    </location>
</feature>
<comment type="catalytic activity">
    <reaction evidence="1 5">
        <text>L-glutamyl-[protein] + S-adenosyl-L-methionine = [protein]-L-glutamate 5-O-methyl ester + S-adenosyl-L-homocysteine</text>
        <dbReference type="Rhea" id="RHEA:24452"/>
        <dbReference type="Rhea" id="RHEA-COMP:10208"/>
        <dbReference type="Rhea" id="RHEA-COMP:10311"/>
        <dbReference type="ChEBI" id="CHEBI:29973"/>
        <dbReference type="ChEBI" id="CHEBI:57856"/>
        <dbReference type="ChEBI" id="CHEBI:59789"/>
        <dbReference type="ChEBI" id="CHEBI:82795"/>
        <dbReference type="EC" id="2.1.1.80"/>
    </reaction>
</comment>
<evidence type="ECO:0000256" key="3">
    <source>
        <dbReference type="ARBA" id="ARBA00022679"/>
    </source>
</evidence>
<feature type="binding site" evidence="6">
    <location>
        <position position="168"/>
    </location>
    <ligand>
        <name>S-adenosyl-L-methionine</name>
        <dbReference type="ChEBI" id="CHEBI:59789"/>
    </ligand>
</feature>
<evidence type="ECO:0000256" key="7">
    <source>
        <dbReference type="SAM" id="MobiDB-lite"/>
    </source>
</evidence>
<dbReference type="InterPro" id="IPR036804">
    <property type="entry name" value="CheR_N_sf"/>
</dbReference>
<keyword evidence="10" id="KW-1185">Reference proteome</keyword>
<protein>
    <recommendedName>
        <fullName evidence="5">Chemotaxis protein methyltransferase</fullName>
        <ecNumber evidence="5">2.1.1.80</ecNumber>
    </recommendedName>
</protein>
<dbReference type="PIRSF" id="PIRSF000410">
    <property type="entry name" value="CheR"/>
    <property type="match status" value="1"/>
</dbReference>
<dbReference type="Gene3D" id="1.10.155.10">
    <property type="entry name" value="Chemotaxis receptor methyltransferase CheR, N-terminal domain"/>
    <property type="match status" value="1"/>
</dbReference>
<dbReference type="PANTHER" id="PTHR24422:SF19">
    <property type="entry name" value="CHEMOTAXIS PROTEIN METHYLTRANSFERASE"/>
    <property type="match status" value="1"/>
</dbReference>
<dbReference type="Pfam" id="PF03705">
    <property type="entry name" value="CheR_N"/>
    <property type="match status" value="1"/>
</dbReference>
<dbReference type="GO" id="GO:0008983">
    <property type="term" value="F:protein-glutamate O-methyltransferase activity"/>
    <property type="evidence" value="ECO:0007669"/>
    <property type="project" value="UniProtKB-EC"/>
</dbReference>
<dbReference type="Gene3D" id="3.40.50.150">
    <property type="entry name" value="Vaccinia Virus protein VP39"/>
    <property type="match status" value="1"/>
</dbReference>
<dbReference type="EC" id="2.1.1.80" evidence="5"/>
<name>Q1YLN4_AURMS</name>
<evidence type="ECO:0000313" key="10">
    <source>
        <dbReference type="Proteomes" id="UP000000321"/>
    </source>
</evidence>
<dbReference type="InterPro" id="IPR022641">
    <property type="entry name" value="CheR_N"/>
</dbReference>
<keyword evidence="4 5" id="KW-0949">S-adenosyl-L-methionine</keyword>
<sequence length="308" mass="34253">MAAGHQQEKPVGRRRADSASIGAGEFPMTEADFTNIARILYDDAGIHLSPSKATLVYSRLSKRLRSLGMESFRDYCEHVAGAGGADERMKMLASLTTNVTHFFREQHHFDHLRNNLLPPLLASAKRGGRVRIWSAGCSNGHEPYSIAMTVLSMMPDAADHDVRILASDIDPNVVATGRAGIYLSSDLQNVPADLRRRWFRPVHGATGGKRGATDEMAFEVADTMRDLVAFRELNLIGQWPMKGLFDAIFCRNVTIYFDQTTREKVWNRFAERILPDGFLYVGHSERVTGPASNTLSYESNTSYRKAGG</sequence>
<feature type="binding site" evidence="6">
    <location>
        <position position="98"/>
    </location>
    <ligand>
        <name>S-adenosyl-L-methionine</name>
        <dbReference type="ChEBI" id="CHEBI:59789"/>
    </ligand>
</feature>
<dbReference type="HOGENOM" id="CLU_025854_0_0_5"/>
<accession>Q1YLN4</accession>
<dbReference type="PRINTS" id="PR00996">
    <property type="entry name" value="CHERMTFRASE"/>
</dbReference>
<dbReference type="SMART" id="SM00138">
    <property type="entry name" value="MeTrc"/>
    <property type="match status" value="1"/>
</dbReference>
<evidence type="ECO:0000256" key="4">
    <source>
        <dbReference type="ARBA" id="ARBA00022691"/>
    </source>
</evidence>
<reference evidence="9 10" key="1">
    <citation type="journal article" date="2008" name="Appl. Environ. Microbiol.">
        <title>Genomic insights into Mn(II) oxidation by the marine alphaproteobacterium Aurantimonas sp. strain SI85-9A1.</title>
        <authorList>
            <person name="Dick G.J."/>
            <person name="Podell S."/>
            <person name="Johnson H.A."/>
            <person name="Rivera-Espinoza Y."/>
            <person name="Bernier-Latmani R."/>
            <person name="McCarthy J.K."/>
            <person name="Torpey J.W."/>
            <person name="Clement B.G."/>
            <person name="Gaasterland T."/>
            <person name="Tebo B.M."/>
        </authorList>
    </citation>
    <scope>NUCLEOTIDE SEQUENCE [LARGE SCALE GENOMIC DNA]</scope>
    <source>
        <strain evidence="9 10">SI85-9A1</strain>
    </source>
</reference>
<evidence type="ECO:0000256" key="1">
    <source>
        <dbReference type="ARBA" id="ARBA00001541"/>
    </source>
</evidence>
<dbReference type="Pfam" id="PF01739">
    <property type="entry name" value="CheR"/>
    <property type="match status" value="1"/>
</dbReference>
<feature type="binding site" evidence="6">
    <location>
        <begin position="251"/>
        <end position="252"/>
    </location>
    <ligand>
        <name>S-adenosyl-L-methionine</name>
        <dbReference type="ChEBI" id="CHEBI:59789"/>
    </ligand>
</feature>
<dbReference type="EMBL" id="AAPJ01000001">
    <property type="protein sequence ID" value="EAS51697.1"/>
    <property type="molecule type" value="Genomic_DNA"/>
</dbReference>
<feature type="compositionally biased region" description="Basic and acidic residues" evidence="7">
    <location>
        <begin position="1"/>
        <end position="17"/>
    </location>
</feature>
<evidence type="ECO:0000259" key="8">
    <source>
        <dbReference type="PROSITE" id="PS50123"/>
    </source>
</evidence>
<dbReference type="SUPFAM" id="SSF47757">
    <property type="entry name" value="Chemotaxis receptor methyltransferase CheR, N-terminal domain"/>
    <property type="match status" value="1"/>
</dbReference>
<evidence type="ECO:0000256" key="6">
    <source>
        <dbReference type="PIRSR" id="PIRSR000410-1"/>
    </source>
</evidence>
<dbReference type="AlphaFoldDB" id="Q1YLN4"/>
<feature type="binding site" evidence="6">
    <location>
        <begin position="234"/>
        <end position="235"/>
    </location>
    <ligand>
        <name>S-adenosyl-L-methionine</name>
        <dbReference type="ChEBI" id="CHEBI:59789"/>
    </ligand>
</feature>
<dbReference type="Proteomes" id="UP000000321">
    <property type="component" value="Unassembled WGS sequence"/>
</dbReference>
<keyword evidence="3 5" id="KW-0808">Transferase</keyword>
<dbReference type="InterPro" id="IPR000780">
    <property type="entry name" value="CheR_MeTrfase"/>
</dbReference>
<dbReference type="GO" id="GO:0032259">
    <property type="term" value="P:methylation"/>
    <property type="evidence" value="ECO:0007669"/>
    <property type="project" value="UniProtKB-KW"/>
</dbReference>
<feature type="binding site" evidence="6">
    <location>
        <position position="104"/>
    </location>
    <ligand>
        <name>S-adenosyl-L-methionine</name>
        <dbReference type="ChEBI" id="CHEBI:59789"/>
    </ligand>
</feature>
<dbReference type="BioCyc" id="AURANTIMONAS:SI859A1_02513-MONOMER"/>
<evidence type="ECO:0000256" key="2">
    <source>
        <dbReference type="ARBA" id="ARBA00022603"/>
    </source>
</evidence>
<proteinExistence type="predicted"/>